<evidence type="ECO:0000256" key="2">
    <source>
        <dbReference type="ARBA" id="ARBA00022679"/>
    </source>
</evidence>
<feature type="binding site" evidence="7">
    <location>
        <begin position="234"/>
        <end position="236"/>
    </location>
    <ligand>
        <name>substrate</name>
    </ligand>
</feature>
<name>A0ABT2WL10_9BACI</name>
<keyword evidence="6 7" id="KW-0684">Rhamnose metabolism</keyword>
<dbReference type="InterPro" id="IPR018484">
    <property type="entry name" value="FGGY_N"/>
</dbReference>
<comment type="caution">
    <text evidence="11">The sequence shown here is derived from an EMBL/GenBank/DDBJ whole genome shotgun (WGS) entry which is preliminary data.</text>
</comment>
<dbReference type="CDD" id="cd07771">
    <property type="entry name" value="ASKHA_NBD_FGGY_RhaB-like"/>
    <property type="match status" value="1"/>
</dbReference>
<feature type="active site" description="Proton acceptor" evidence="7">
    <location>
        <position position="235"/>
    </location>
</feature>
<accession>A0ABT2WL10</accession>
<evidence type="ECO:0000256" key="4">
    <source>
        <dbReference type="ARBA" id="ARBA00022777"/>
    </source>
</evidence>
<evidence type="ECO:0000259" key="9">
    <source>
        <dbReference type="Pfam" id="PF00370"/>
    </source>
</evidence>
<dbReference type="InterPro" id="IPR013449">
    <property type="entry name" value="Rhamnulokinase"/>
</dbReference>
<reference evidence="11 12" key="1">
    <citation type="submission" date="2022-10" db="EMBL/GenBank/DDBJ databases">
        <title>Description of Fervidibacillus gen. nov. in the family Fervidibacillaceae fam. nov. with two species, Fervidibacillus albus sp. nov., and Fervidibacillus halotolerans sp. nov., isolated from tidal flat sediments.</title>
        <authorList>
            <person name="Kwon K.K."/>
            <person name="Yang S.-H."/>
        </authorList>
    </citation>
    <scope>NUCLEOTIDE SEQUENCE [LARGE SCALE GENOMIC DNA]</scope>
    <source>
        <strain evidence="11 12">DSM 23332</strain>
    </source>
</reference>
<feature type="binding site" evidence="7">
    <location>
        <position position="302"/>
    </location>
    <ligand>
        <name>ATP</name>
        <dbReference type="ChEBI" id="CHEBI:30616"/>
    </ligand>
</feature>
<proteinExistence type="inferred from homology"/>
<keyword evidence="5 7" id="KW-0067">ATP-binding</keyword>
<feature type="binding site" evidence="7">
    <location>
        <position position="294"/>
    </location>
    <ligand>
        <name>substrate</name>
    </ligand>
</feature>
<evidence type="ECO:0000256" key="6">
    <source>
        <dbReference type="ARBA" id="ARBA00023308"/>
    </source>
</evidence>
<evidence type="ECO:0000256" key="8">
    <source>
        <dbReference type="NCBIfam" id="TIGR02627"/>
    </source>
</evidence>
<feature type="binding site" evidence="7">
    <location>
        <position position="401"/>
    </location>
    <ligand>
        <name>ATP</name>
        <dbReference type="ChEBI" id="CHEBI:30616"/>
    </ligand>
</feature>
<dbReference type="PANTHER" id="PTHR43095:SF5">
    <property type="entry name" value="XYLULOSE KINASE"/>
    <property type="match status" value="1"/>
</dbReference>
<dbReference type="SUPFAM" id="SSF53067">
    <property type="entry name" value="Actin-like ATPase domain"/>
    <property type="match status" value="2"/>
</dbReference>
<dbReference type="Pfam" id="PF02782">
    <property type="entry name" value="FGGY_C"/>
    <property type="match status" value="1"/>
</dbReference>
<evidence type="ECO:0000256" key="7">
    <source>
        <dbReference type="HAMAP-Rule" id="MF_01535"/>
    </source>
</evidence>
<dbReference type="InterPro" id="IPR018485">
    <property type="entry name" value="FGGY_C"/>
</dbReference>
<evidence type="ECO:0000313" key="11">
    <source>
        <dbReference type="EMBL" id="MCU9595651.1"/>
    </source>
</evidence>
<evidence type="ECO:0000256" key="5">
    <source>
        <dbReference type="ARBA" id="ARBA00022840"/>
    </source>
</evidence>
<sequence length="483" mass="54744">MYYYLALDIGASSGRLISGSLVDGTLELNEIHRFDNGLIQKNGHDYWDIDYLINELFVGLEKAKKLGITKAMLGIDTWAVDYVLLDKTGNKLKNPISYRDHRTNGAIEEFTKKISKRKIYEKTGIQFQQFNTLYQLYREEESLLLKADKIMLIPDYIGFCLTGKAVTEVTNASTTQLLNLKQKRFDNDLLKKIHVSEKKFPPLIEAGTVLGRLKKEWYERYDLPDCEVITVATHDTASAVIGTPAIGEKWAFISSGTWSLLGAELTIPENGMAAFQENYTNEWGAYNTYRFLKNIMGLWMVQSVRRNIHNQYTFGEMADLASQVVPFQQFIDVNHPRFTNPENMIIEIQNFCRESGQTVPQSIGEIVSAIYCNLALYYANEIKKLESIIGKKIDSINIIGGGSNIAYLNQLTSTLSNKTVYAGPSEATAIGNIIVQMITTGLLQDVKEGRQLIQKSFDIKSYHPDINESYKSVVNQYQTFLEK</sequence>
<dbReference type="EMBL" id="JAOUSE010000066">
    <property type="protein sequence ID" value="MCU9595651.1"/>
    <property type="molecule type" value="Genomic_DNA"/>
</dbReference>
<dbReference type="InterPro" id="IPR043129">
    <property type="entry name" value="ATPase_NBD"/>
</dbReference>
<dbReference type="Proteomes" id="UP001208656">
    <property type="component" value="Unassembled WGS sequence"/>
</dbReference>
<protein>
    <recommendedName>
        <fullName evidence="7 8">Rhamnulokinase</fullName>
        <shortName evidence="7">RhaB</shortName>
        <ecNumber evidence="7 8">2.7.1.5</ecNumber>
    </recommendedName>
    <alternativeName>
        <fullName evidence="7">ATP:L-rhamnulose phosphotransferase</fullName>
    </alternativeName>
    <alternativeName>
        <fullName evidence="7">L-rhamnulose 1-kinase</fullName>
    </alternativeName>
    <alternativeName>
        <fullName evidence="7">Rhamnulose kinase</fullName>
    </alternativeName>
</protein>
<dbReference type="PANTHER" id="PTHR43095">
    <property type="entry name" value="SUGAR KINASE"/>
    <property type="match status" value="1"/>
</dbReference>
<evidence type="ECO:0000259" key="10">
    <source>
        <dbReference type="Pfam" id="PF02782"/>
    </source>
</evidence>
<dbReference type="GO" id="GO:0008993">
    <property type="term" value="F:rhamnulokinase activity"/>
    <property type="evidence" value="ECO:0007669"/>
    <property type="project" value="UniProtKB-EC"/>
</dbReference>
<dbReference type="Pfam" id="PF00370">
    <property type="entry name" value="FGGY_N"/>
    <property type="match status" value="1"/>
</dbReference>
<feature type="binding site" evidence="7">
    <location>
        <position position="79"/>
    </location>
    <ligand>
        <name>substrate</name>
    </ligand>
</feature>
<comment type="function">
    <text evidence="7">Involved in the catabolism of L-rhamnose (6-deoxy-L-mannose). Catalyzes the transfer of the gamma-phosphate group from ATP to the 1-hydroxyl group of L-rhamnulose to yield L-rhamnulose 1-phosphate.</text>
</comment>
<dbReference type="HAMAP" id="MF_01535">
    <property type="entry name" value="Rhamnulokinase"/>
    <property type="match status" value="1"/>
</dbReference>
<feature type="domain" description="Carbohydrate kinase FGGY N-terminal" evidence="9">
    <location>
        <begin position="3"/>
        <end position="242"/>
    </location>
</feature>
<feature type="binding site" evidence="7">
    <location>
        <position position="257"/>
    </location>
    <ligand>
        <name>ATP</name>
        <dbReference type="ChEBI" id="CHEBI:30616"/>
    </ligand>
</feature>
<feature type="domain" description="Carbohydrate kinase FGGY C-terminal" evidence="10">
    <location>
        <begin position="252"/>
        <end position="438"/>
    </location>
</feature>
<keyword evidence="4 7" id="KW-0418">Kinase</keyword>
<keyword evidence="12" id="KW-1185">Reference proteome</keyword>
<dbReference type="RefSeq" id="WP_263062275.1">
    <property type="nucleotide sequence ID" value="NZ_JAOUSE010000066.1"/>
</dbReference>
<evidence type="ECO:0000256" key="3">
    <source>
        <dbReference type="ARBA" id="ARBA00022741"/>
    </source>
</evidence>
<gene>
    <name evidence="7 11" type="primary">rhaB</name>
    <name evidence="11" type="ORF">OEV82_14560</name>
</gene>
<keyword evidence="3 7" id="KW-0547">Nucleotide-binding</keyword>
<comment type="pathway">
    <text evidence="7">Carbohydrate degradation; L-rhamnose degradation; glycerone phosphate from L-rhamnose: step 2/3.</text>
</comment>
<comment type="caution">
    <text evidence="7">Lacks conserved residue(s) required for the propagation of feature annotation.</text>
</comment>
<feature type="binding site" evidence="7">
    <location>
        <begin position="11"/>
        <end position="15"/>
    </location>
    <ligand>
        <name>ATP</name>
        <dbReference type="ChEBI" id="CHEBI:30616"/>
    </ligand>
</feature>
<keyword evidence="2 7" id="KW-0808">Transferase</keyword>
<comment type="similarity">
    <text evidence="7">Belongs to the rhamnulokinase family.</text>
</comment>
<keyword evidence="7" id="KW-0460">Magnesium</keyword>
<evidence type="ECO:0000313" key="12">
    <source>
        <dbReference type="Proteomes" id="UP001208656"/>
    </source>
</evidence>
<organism evidence="11 12">
    <name type="scientific">Pallidibacillus thermolactis</name>
    <dbReference type="NCBI Taxonomy" id="251051"/>
    <lineage>
        <taxon>Bacteria</taxon>
        <taxon>Bacillati</taxon>
        <taxon>Bacillota</taxon>
        <taxon>Bacilli</taxon>
        <taxon>Bacillales</taxon>
        <taxon>Bacillaceae</taxon>
        <taxon>Pallidibacillus</taxon>
    </lineage>
</organism>
<dbReference type="NCBIfam" id="TIGR02627">
    <property type="entry name" value="rhamnulo_kin"/>
    <property type="match status" value="1"/>
</dbReference>
<dbReference type="Gene3D" id="3.30.420.40">
    <property type="match status" value="2"/>
</dbReference>
<dbReference type="EC" id="2.7.1.5" evidence="7 8"/>
<comment type="catalytic activity">
    <reaction evidence="7">
        <text>L-rhamnulose + ATP = L-rhamnulose 1-phosphate + ADP + H(+)</text>
        <dbReference type="Rhea" id="RHEA:20117"/>
        <dbReference type="ChEBI" id="CHEBI:15378"/>
        <dbReference type="ChEBI" id="CHEBI:17897"/>
        <dbReference type="ChEBI" id="CHEBI:30616"/>
        <dbReference type="ChEBI" id="CHEBI:58313"/>
        <dbReference type="ChEBI" id="CHEBI:456216"/>
        <dbReference type="EC" id="2.7.1.5"/>
    </reaction>
</comment>
<dbReference type="InterPro" id="IPR050406">
    <property type="entry name" value="FGGY_Carb_Kinase"/>
</dbReference>
<comment type="similarity">
    <text evidence="1">Belongs to the FGGY kinase family.</text>
</comment>
<evidence type="ECO:0000256" key="1">
    <source>
        <dbReference type="ARBA" id="ARBA00009156"/>
    </source>
</evidence>
<comment type="cofactor">
    <cofactor evidence="7">
        <name>Mg(2+)</name>
        <dbReference type="ChEBI" id="CHEBI:18420"/>
    </cofactor>
</comment>